<feature type="compositionally biased region" description="Polar residues" evidence="11">
    <location>
        <begin position="836"/>
        <end position="845"/>
    </location>
</feature>
<feature type="compositionally biased region" description="Low complexity" evidence="11">
    <location>
        <begin position="53"/>
        <end position="65"/>
    </location>
</feature>
<dbReference type="InterPro" id="IPR008271">
    <property type="entry name" value="Ser/Thr_kinase_AS"/>
</dbReference>
<dbReference type="AlphaFoldDB" id="A0AAN8A877"/>
<dbReference type="InterPro" id="IPR011009">
    <property type="entry name" value="Kinase-like_dom_sf"/>
</dbReference>
<evidence type="ECO:0000313" key="13">
    <source>
        <dbReference type="EMBL" id="KAK5782207.1"/>
    </source>
</evidence>
<dbReference type="PANTHER" id="PTHR48012">
    <property type="entry name" value="STERILE20-LIKE KINASE, ISOFORM B-RELATED"/>
    <property type="match status" value="1"/>
</dbReference>
<comment type="catalytic activity">
    <reaction evidence="8">
        <text>L-threonyl-[protein] + ATP = O-phospho-L-threonyl-[protein] + ADP + H(+)</text>
        <dbReference type="Rhea" id="RHEA:46608"/>
        <dbReference type="Rhea" id="RHEA-COMP:11060"/>
        <dbReference type="Rhea" id="RHEA-COMP:11605"/>
        <dbReference type="ChEBI" id="CHEBI:15378"/>
        <dbReference type="ChEBI" id="CHEBI:30013"/>
        <dbReference type="ChEBI" id="CHEBI:30616"/>
        <dbReference type="ChEBI" id="CHEBI:61977"/>
        <dbReference type="ChEBI" id="CHEBI:456216"/>
        <dbReference type="EC" id="2.7.11.1"/>
    </reaction>
</comment>
<comment type="catalytic activity">
    <reaction evidence="9">
        <text>L-seryl-[protein] + ATP = O-phospho-L-seryl-[protein] + ADP + H(+)</text>
        <dbReference type="Rhea" id="RHEA:17989"/>
        <dbReference type="Rhea" id="RHEA-COMP:9863"/>
        <dbReference type="Rhea" id="RHEA-COMP:11604"/>
        <dbReference type="ChEBI" id="CHEBI:15378"/>
        <dbReference type="ChEBI" id="CHEBI:29999"/>
        <dbReference type="ChEBI" id="CHEBI:30616"/>
        <dbReference type="ChEBI" id="CHEBI:83421"/>
        <dbReference type="ChEBI" id="CHEBI:456216"/>
        <dbReference type="EC" id="2.7.11.1"/>
    </reaction>
</comment>
<dbReference type="GO" id="GO:0004674">
    <property type="term" value="F:protein serine/threonine kinase activity"/>
    <property type="evidence" value="ECO:0007669"/>
    <property type="project" value="UniProtKB-KW"/>
</dbReference>
<feature type="region of interest" description="Disordered" evidence="11">
    <location>
        <begin position="368"/>
        <end position="396"/>
    </location>
</feature>
<feature type="region of interest" description="Disordered" evidence="11">
    <location>
        <begin position="989"/>
        <end position="1015"/>
    </location>
</feature>
<feature type="compositionally biased region" description="Basic and acidic residues" evidence="11">
    <location>
        <begin position="368"/>
        <end position="380"/>
    </location>
</feature>
<evidence type="ECO:0000256" key="7">
    <source>
        <dbReference type="ARBA" id="ARBA00022840"/>
    </source>
</evidence>
<evidence type="ECO:0000313" key="14">
    <source>
        <dbReference type="Proteomes" id="UP001306508"/>
    </source>
</evidence>
<dbReference type="GO" id="GO:0005737">
    <property type="term" value="C:cytoplasm"/>
    <property type="evidence" value="ECO:0007669"/>
    <property type="project" value="TreeGrafter"/>
</dbReference>
<evidence type="ECO:0000256" key="8">
    <source>
        <dbReference type="ARBA" id="ARBA00047899"/>
    </source>
</evidence>
<name>A0AAN8A877_9SACH</name>
<sequence length="1232" mass="136400">MKKSSRSGSLSTGVPVSSNTATVNSSNSNNNNNSNSSNNNNSSINGSDGGKGNRTNIHNNHNDNSNSKKNEKKMDNNDQDVNSMFRRTEIIGRGKFGIVYKGYHIKTKHVYAIKVLNLDSDEDEVEDVQREVQFLSSLKQIPNITRYYGSYLKNTSLWIIMEYCAGGSLRSLLRPGKVDEKYIGVIMKEVLIALKYIHRENIIHRDIKAANILITNSGSVKLCDFGVAAQLNQATLRRQTMAGTPYWMAPEVIMEGVYYDTKVDIWSLGITAYEIATGNPPYCDVEAIRAMQLITKSKPPRLEGRDYSAPLKKFIALCLDEDPNERLEADELLNCKFIKLHKNTPTSILKELVTRYLLFRDKHKNDNQSVTHADDIKHGDVNMNNNDNNKKNKIDKGDNIAKDIKHNNTNICEYIDEASQSIDNISVRWDFDSLSSTDYIIENNINIEAISEETPDWQHEQVNYAYPEEDHYSYYPTSNNTNNLTNMVTNSHKYAYQGTTIGKYNPNTTYQNSTFDVPITHMNTTGNYPSKMILGTGTQVISNKKETIGTYNTTLGSNRKLETKAPKQLLELFEDTEVIPEIDSTHEENRRTNKNKSVPYLDTLNEDVDLQIANDSNNIGNKSVNNNNISTTTSFNINNPHNNLVNAKSYFTQSAPQLPHLQTTFTTPSNELSTTLMTAPTSVEIEIPEELPVSALPTPVPIENPSHLQTKPRSSTVSISPLAYQQQQHITSSSQAPHQLQQSHGLTRRLTLGGINNTRSNDNETNDKSKVVGKTIAEEISRSASFANVSNISTSLSNRVIVNDIPKTHRKTPSPAKIAALAGVSPTKKPGVSPTGIKNISNTENISDPSNSVSITANVTNVPAMRPIASVNESKDALLHPVNVNNITSSHFNTTYTDNKSMPMTSQSPNIEKETSRINADFKRNNPNLKLQMPLPKPINKHNLLDSSNIPSTESINQFGFNTSVTQNAPVSMTPINEKYMDFNNKLKRSQSVSNRKNSATNDSSSQVSSTSNSALNQSVSTNIVNNHNISSFGNSTISDVDNYQTINGTNEVLENSTAINVKTGNTIDVNENNIASQTTAIHTDNTTSSATVTTTNSKNSNINNAVVMAPPSSMLRMSLFQDLEQNSSFRRVDRKPEMLKELDKLLHLFEENLPAMENALKRQLVPSTNTINPISTTTTTATTIPNTISITKSNSVITPELQSTTMPTVTESISNSVTSSVALTEDMIGRS</sequence>
<dbReference type="GO" id="GO:0031505">
    <property type="term" value="P:fungal-type cell wall organization"/>
    <property type="evidence" value="ECO:0007669"/>
    <property type="project" value="UniProtKB-ARBA"/>
</dbReference>
<feature type="region of interest" description="Disordered" evidence="11">
    <location>
        <begin position="1"/>
        <end position="78"/>
    </location>
</feature>
<evidence type="ECO:0000256" key="2">
    <source>
        <dbReference type="ARBA" id="ARBA00012513"/>
    </source>
</evidence>
<dbReference type="Proteomes" id="UP001306508">
    <property type="component" value="Unassembled WGS sequence"/>
</dbReference>
<dbReference type="SUPFAM" id="SSF56112">
    <property type="entry name" value="Protein kinase-like (PK-like)"/>
    <property type="match status" value="1"/>
</dbReference>
<dbReference type="PROSITE" id="PS50011">
    <property type="entry name" value="PROTEIN_KINASE_DOM"/>
    <property type="match status" value="1"/>
</dbReference>
<keyword evidence="4" id="KW-0808">Transferase</keyword>
<dbReference type="InterPro" id="IPR050629">
    <property type="entry name" value="STE20/SPS1-PAK"/>
</dbReference>
<protein>
    <recommendedName>
        <fullName evidence="2">non-specific serine/threonine protein kinase</fullName>
        <ecNumber evidence="2">2.7.11.1</ecNumber>
    </recommendedName>
</protein>
<feature type="compositionally biased region" description="Low complexity" evidence="11">
    <location>
        <begin position="998"/>
        <end position="1015"/>
    </location>
</feature>
<dbReference type="Pfam" id="PF00069">
    <property type="entry name" value="Pkinase"/>
    <property type="match status" value="1"/>
</dbReference>
<dbReference type="EC" id="2.7.11.1" evidence="2"/>
<comment type="similarity">
    <text evidence="1">Belongs to the protein kinase superfamily. STE Ser/Thr protein kinase family. STE20 subfamily.</text>
</comment>
<feature type="binding site" evidence="10">
    <location>
        <position position="114"/>
    </location>
    <ligand>
        <name>ATP</name>
        <dbReference type="ChEBI" id="CHEBI:30616"/>
    </ligand>
</feature>
<keyword evidence="14" id="KW-1185">Reference proteome</keyword>
<dbReference type="GO" id="GO:0005524">
    <property type="term" value="F:ATP binding"/>
    <property type="evidence" value="ECO:0007669"/>
    <property type="project" value="UniProtKB-UniRule"/>
</dbReference>
<evidence type="ECO:0000256" key="3">
    <source>
        <dbReference type="ARBA" id="ARBA00022527"/>
    </source>
</evidence>
<keyword evidence="6" id="KW-0418">Kinase</keyword>
<feature type="domain" description="Protein kinase" evidence="12">
    <location>
        <begin position="85"/>
        <end position="338"/>
    </location>
</feature>
<reference evidence="14" key="1">
    <citation type="submission" date="2023-07" db="EMBL/GenBank/DDBJ databases">
        <title>A draft genome of Kazachstania heterogenica Y-27499.</title>
        <authorList>
            <person name="Donic C."/>
            <person name="Kralova J.S."/>
            <person name="Fidel L."/>
            <person name="Ben-Dor S."/>
            <person name="Jung S."/>
        </authorList>
    </citation>
    <scope>NUCLEOTIDE SEQUENCE [LARGE SCALE GENOMIC DNA]</scope>
    <source>
        <strain evidence="14">Y27499</strain>
    </source>
</reference>
<accession>A0AAN8A877</accession>
<keyword evidence="3" id="KW-0723">Serine/threonine-protein kinase</keyword>
<organism evidence="13 14">
    <name type="scientific">Arxiozyma heterogenica</name>
    <dbReference type="NCBI Taxonomy" id="278026"/>
    <lineage>
        <taxon>Eukaryota</taxon>
        <taxon>Fungi</taxon>
        <taxon>Dikarya</taxon>
        <taxon>Ascomycota</taxon>
        <taxon>Saccharomycotina</taxon>
        <taxon>Saccharomycetes</taxon>
        <taxon>Saccharomycetales</taxon>
        <taxon>Saccharomycetaceae</taxon>
        <taxon>Arxiozyma</taxon>
    </lineage>
</organism>
<keyword evidence="5 10" id="KW-0547">Nucleotide-binding</keyword>
<evidence type="ECO:0000259" key="12">
    <source>
        <dbReference type="PROSITE" id="PS50011"/>
    </source>
</evidence>
<evidence type="ECO:0000256" key="6">
    <source>
        <dbReference type="ARBA" id="ARBA00022777"/>
    </source>
</evidence>
<dbReference type="FunFam" id="1.10.510.10:FF:000499">
    <property type="entry name" value="Serine/threonine-protein kinase KIC1"/>
    <property type="match status" value="1"/>
</dbReference>
<dbReference type="Gene3D" id="1.10.510.10">
    <property type="entry name" value="Transferase(Phosphotransferase) domain 1"/>
    <property type="match status" value="1"/>
</dbReference>
<gene>
    <name evidence="13" type="ORF">RI543_000136</name>
</gene>
<dbReference type="InterPro" id="IPR017441">
    <property type="entry name" value="Protein_kinase_ATP_BS"/>
</dbReference>
<evidence type="ECO:0000256" key="4">
    <source>
        <dbReference type="ARBA" id="ARBA00022679"/>
    </source>
</evidence>
<proteinExistence type="inferred from homology"/>
<dbReference type="PROSITE" id="PS00107">
    <property type="entry name" value="PROTEIN_KINASE_ATP"/>
    <property type="match status" value="1"/>
</dbReference>
<evidence type="ECO:0000256" key="1">
    <source>
        <dbReference type="ARBA" id="ARBA00008874"/>
    </source>
</evidence>
<evidence type="ECO:0000256" key="5">
    <source>
        <dbReference type="ARBA" id="ARBA00022741"/>
    </source>
</evidence>
<comment type="caution">
    <text evidence="13">The sequence shown here is derived from an EMBL/GenBank/DDBJ whole genome shotgun (WGS) entry which is preliminary data.</text>
</comment>
<feature type="region of interest" description="Disordered" evidence="11">
    <location>
        <begin position="825"/>
        <end position="845"/>
    </location>
</feature>
<dbReference type="PANTHER" id="PTHR48012:SF10">
    <property type="entry name" value="FI20177P1"/>
    <property type="match status" value="1"/>
</dbReference>
<evidence type="ECO:0000256" key="9">
    <source>
        <dbReference type="ARBA" id="ARBA00048679"/>
    </source>
</evidence>
<dbReference type="PROSITE" id="PS00108">
    <property type="entry name" value="PROTEIN_KINASE_ST"/>
    <property type="match status" value="1"/>
</dbReference>
<feature type="compositionally biased region" description="Low complexity" evidence="11">
    <location>
        <begin position="24"/>
        <end position="43"/>
    </location>
</feature>
<dbReference type="SMART" id="SM00220">
    <property type="entry name" value="S_TKc"/>
    <property type="match status" value="1"/>
</dbReference>
<feature type="compositionally biased region" description="Polar residues" evidence="11">
    <location>
        <begin position="1"/>
        <end position="23"/>
    </location>
</feature>
<evidence type="ECO:0000256" key="10">
    <source>
        <dbReference type="PROSITE-ProRule" id="PRU10141"/>
    </source>
</evidence>
<feature type="compositionally biased region" description="Basic and acidic residues" evidence="11">
    <location>
        <begin position="66"/>
        <end position="76"/>
    </location>
</feature>
<evidence type="ECO:0000256" key="11">
    <source>
        <dbReference type="SAM" id="MobiDB-lite"/>
    </source>
</evidence>
<keyword evidence="7 10" id="KW-0067">ATP-binding</keyword>
<dbReference type="EMBL" id="JAWIZZ010000006">
    <property type="protein sequence ID" value="KAK5782207.1"/>
    <property type="molecule type" value="Genomic_DNA"/>
</dbReference>
<dbReference type="InterPro" id="IPR000719">
    <property type="entry name" value="Prot_kinase_dom"/>
</dbReference>